<evidence type="ECO:0000313" key="5">
    <source>
        <dbReference type="Proteomes" id="UP000482960"/>
    </source>
</evidence>
<sequence>MRRVTLIAVLAVLAIVAAGCQTGGPEVRVELTTRPRPALPTAIPTYVHSEPPRTPHPPGALCPTGRPPEPPRATGQPDVTARVNRAWDRIERWLRAHAPATLATLKAPASARRVRAAEAAMSVGFPADLVASLRRHDGARTTNLSTVFQLPPMYGLMSLDEVRQDWRTRCGIIERAGDQPGWWWHAKFVPFAQDFGGDVLVVDQRPEGGGRVGLHSHEDGMHFEGEPDSLATLLEQTARALDSGQPCGGYRAEVNEVGGLDWVPA</sequence>
<dbReference type="PANTHER" id="PTHR47432">
    <property type="entry name" value="CELL WALL ASSEMBLY REGULATOR SMI1"/>
    <property type="match status" value="1"/>
</dbReference>
<dbReference type="Proteomes" id="UP000482960">
    <property type="component" value="Unassembled WGS sequence"/>
</dbReference>
<evidence type="ECO:0000256" key="1">
    <source>
        <dbReference type="SAM" id="MobiDB-lite"/>
    </source>
</evidence>
<dbReference type="Pfam" id="PF09346">
    <property type="entry name" value="SMI1_KNR4"/>
    <property type="match status" value="1"/>
</dbReference>
<evidence type="ECO:0000259" key="3">
    <source>
        <dbReference type="SMART" id="SM00860"/>
    </source>
</evidence>
<dbReference type="PANTHER" id="PTHR47432:SF1">
    <property type="entry name" value="CELL WALL ASSEMBLY REGULATOR SMI1"/>
    <property type="match status" value="1"/>
</dbReference>
<evidence type="ECO:0000256" key="2">
    <source>
        <dbReference type="SAM" id="SignalP"/>
    </source>
</evidence>
<dbReference type="RefSeq" id="WP_173075903.1">
    <property type="nucleotide sequence ID" value="NZ_BAABJB010000015.1"/>
</dbReference>
<dbReference type="EMBL" id="BLPG01000001">
    <property type="protein sequence ID" value="GFJ88531.1"/>
    <property type="molecule type" value="Genomic_DNA"/>
</dbReference>
<dbReference type="PROSITE" id="PS51257">
    <property type="entry name" value="PROKAR_LIPOPROTEIN"/>
    <property type="match status" value="1"/>
</dbReference>
<evidence type="ECO:0000313" key="4">
    <source>
        <dbReference type="EMBL" id="GFJ88531.1"/>
    </source>
</evidence>
<feature type="signal peptide" evidence="2">
    <location>
        <begin position="1"/>
        <end position="23"/>
    </location>
</feature>
<name>A0A6V8L151_9ACTN</name>
<dbReference type="Gene3D" id="3.40.1580.10">
    <property type="entry name" value="SMI1/KNR4-like"/>
    <property type="match status" value="1"/>
</dbReference>
<feature type="region of interest" description="Disordered" evidence="1">
    <location>
        <begin position="40"/>
        <end position="77"/>
    </location>
</feature>
<reference evidence="4 5" key="1">
    <citation type="submission" date="2020-03" db="EMBL/GenBank/DDBJ databases">
        <title>Whole genome shotgun sequence of Phytohabitans rumicis NBRC 108638.</title>
        <authorList>
            <person name="Komaki H."/>
            <person name="Tamura T."/>
        </authorList>
    </citation>
    <scope>NUCLEOTIDE SEQUENCE [LARGE SCALE GENOMIC DNA]</scope>
    <source>
        <strain evidence="4 5">NBRC 108638</strain>
    </source>
</reference>
<feature type="chain" id="PRO_5039583454" description="Knr4/Smi1-like domain-containing protein" evidence="2">
    <location>
        <begin position="24"/>
        <end position="265"/>
    </location>
</feature>
<reference evidence="4 5" key="2">
    <citation type="submission" date="2020-03" db="EMBL/GenBank/DDBJ databases">
        <authorList>
            <person name="Ichikawa N."/>
            <person name="Kimura A."/>
            <person name="Kitahashi Y."/>
            <person name="Uohara A."/>
        </authorList>
    </citation>
    <scope>NUCLEOTIDE SEQUENCE [LARGE SCALE GENOMIC DNA]</scope>
    <source>
        <strain evidence="4 5">NBRC 108638</strain>
    </source>
</reference>
<proteinExistence type="predicted"/>
<gene>
    <name evidence="4" type="ORF">Prum_021730</name>
</gene>
<dbReference type="SMART" id="SM00860">
    <property type="entry name" value="SMI1_KNR4"/>
    <property type="match status" value="1"/>
</dbReference>
<keyword evidence="2" id="KW-0732">Signal</keyword>
<dbReference type="InterPro" id="IPR051873">
    <property type="entry name" value="KNR4/SMI1_regulator"/>
</dbReference>
<dbReference type="InterPro" id="IPR018958">
    <property type="entry name" value="Knr4/Smi1-like_dom"/>
</dbReference>
<organism evidence="4 5">
    <name type="scientific">Phytohabitans rumicis</name>
    <dbReference type="NCBI Taxonomy" id="1076125"/>
    <lineage>
        <taxon>Bacteria</taxon>
        <taxon>Bacillati</taxon>
        <taxon>Actinomycetota</taxon>
        <taxon>Actinomycetes</taxon>
        <taxon>Micromonosporales</taxon>
        <taxon>Micromonosporaceae</taxon>
    </lineage>
</organism>
<comment type="caution">
    <text evidence="4">The sequence shown here is derived from an EMBL/GenBank/DDBJ whole genome shotgun (WGS) entry which is preliminary data.</text>
</comment>
<keyword evidence="5" id="KW-1185">Reference proteome</keyword>
<dbReference type="AlphaFoldDB" id="A0A6V8L151"/>
<protein>
    <recommendedName>
        <fullName evidence="3">Knr4/Smi1-like domain-containing protein</fullName>
    </recommendedName>
</protein>
<feature type="compositionally biased region" description="Pro residues" evidence="1">
    <location>
        <begin position="52"/>
        <end position="71"/>
    </location>
</feature>
<accession>A0A6V8L151</accession>
<dbReference type="InterPro" id="IPR037883">
    <property type="entry name" value="Knr4/Smi1-like_sf"/>
</dbReference>
<feature type="domain" description="Knr4/Smi1-like" evidence="3">
    <location>
        <begin position="108"/>
        <end position="236"/>
    </location>
</feature>
<dbReference type="SUPFAM" id="SSF160631">
    <property type="entry name" value="SMI1/KNR4-like"/>
    <property type="match status" value="1"/>
</dbReference>